<proteinExistence type="predicted"/>
<evidence type="ECO:0000313" key="1">
    <source>
        <dbReference type="EMBL" id="SNR15326.1"/>
    </source>
</evidence>
<dbReference type="PROSITE" id="PS51257">
    <property type="entry name" value="PROKAR_LIPOPROTEIN"/>
    <property type="match status" value="1"/>
</dbReference>
<accession>A0A238U8L3</accession>
<evidence type="ECO:0000313" key="2">
    <source>
        <dbReference type="Proteomes" id="UP000215214"/>
    </source>
</evidence>
<dbReference type="RefSeq" id="WP_095070960.1">
    <property type="nucleotide sequence ID" value="NZ_LT899436.1"/>
</dbReference>
<evidence type="ECO:0008006" key="3">
    <source>
        <dbReference type="Google" id="ProtNLM"/>
    </source>
</evidence>
<dbReference type="InterPro" id="IPR045444">
    <property type="entry name" value="DUF6503"/>
</dbReference>
<gene>
    <name evidence="1" type="ORF">TJEJU_1598</name>
</gene>
<sequence>MKKLILLSVVSLLVISCKQEAKKEVETQPKQEVKKEDKFPKALGEVFEKHGGIDTWRKARTMSYKINNQDHTIDLPTRKTVVQAENFSLGYNGKDVWLSQKDSTAFKGNPEFYYNLYFYFYAMPFVLADDGITYSEVAPISFEGVNYPGYKISYGANVGTSPDDNYFIYFHPETKQMAWLGYTVTYFTKKPSEKFSLIRYNDWENVNGLVLPKSITWYQKDDNGVPTEPARDPIMFSSTSVTQAPLADNFFEKPTNN</sequence>
<dbReference type="OrthoDB" id="282859at2"/>
<dbReference type="Proteomes" id="UP000215214">
    <property type="component" value="Chromosome TJEJU"/>
</dbReference>
<dbReference type="Pfam" id="PF20113">
    <property type="entry name" value="DUF6503"/>
    <property type="match status" value="1"/>
</dbReference>
<protein>
    <recommendedName>
        <fullName evidence="3">Lipoprotein</fullName>
    </recommendedName>
</protein>
<name>A0A238U8L3_9FLAO</name>
<dbReference type="EMBL" id="LT899436">
    <property type="protein sequence ID" value="SNR15326.1"/>
    <property type="molecule type" value="Genomic_DNA"/>
</dbReference>
<reference evidence="1 2" key="1">
    <citation type="submission" date="2017-07" db="EMBL/GenBank/DDBJ databases">
        <authorList>
            <person name="Sun Z.S."/>
            <person name="Albrecht U."/>
            <person name="Echele G."/>
            <person name="Lee C.C."/>
        </authorList>
    </citation>
    <scope>NUCLEOTIDE SEQUENCE [LARGE SCALE GENOMIC DNA]</scope>
    <source>
        <strain evidence="2">type strain: KCTC 22618</strain>
    </source>
</reference>
<dbReference type="KEGG" id="tje:TJEJU_1598"/>
<keyword evidence="2" id="KW-1185">Reference proteome</keyword>
<dbReference type="AlphaFoldDB" id="A0A238U8L3"/>
<organism evidence="1 2">
    <name type="scientific">Tenacibaculum jejuense</name>
    <dbReference type="NCBI Taxonomy" id="584609"/>
    <lineage>
        <taxon>Bacteria</taxon>
        <taxon>Pseudomonadati</taxon>
        <taxon>Bacteroidota</taxon>
        <taxon>Flavobacteriia</taxon>
        <taxon>Flavobacteriales</taxon>
        <taxon>Flavobacteriaceae</taxon>
        <taxon>Tenacibaculum</taxon>
    </lineage>
</organism>